<dbReference type="AlphaFoldDB" id="A0A0C3JI90"/>
<organism evidence="1 2">
    <name type="scientific">Pisolithus tinctorius Marx 270</name>
    <dbReference type="NCBI Taxonomy" id="870435"/>
    <lineage>
        <taxon>Eukaryota</taxon>
        <taxon>Fungi</taxon>
        <taxon>Dikarya</taxon>
        <taxon>Basidiomycota</taxon>
        <taxon>Agaricomycotina</taxon>
        <taxon>Agaricomycetes</taxon>
        <taxon>Agaricomycetidae</taxon>
        <taxon>Boletales</taxon>
        <taxon>Sclerodermatineae</taxon>
        <taxon>Pisolithaceae</taxon>
        <taxon>Pisolithus</taxon>
    </lineage>
</organism>
<evidence type="ECO:0000313" key="1">
    <source>
        <dbReference type="EMBL" id="KIO08793.1"/>
    </source>
</evidence>
<dbReference type="Proteomes" id="UP000054217">
    <property type="component" value="Unassembled WGS sequence"/>
</dbReference>
<gene>
    <name evidence="1" type="ORF">M404DRAFT_997009</name>
</gene>
<sequence>MGFDGATPPRAYARMMFHPSLYQSITKIFHRMRRFEVSGWNGVTYSTSHTRSESQARKQKKCYESTYCISYVFRPFALISPFL</sequence>
<reference evidence="2" key="2">
    <citation type="submission" date="2015-01" db="EMBL/GenBank/DDBJ databases">
        <title>Evolutionary Origins and Diversification of the Mycorrhizal Mutualists.</title>
        <authorList>
            <consortium name="DOE Joint Genome Institute"/>
            <consortium name="Mycorrhizal Genomics Consortium"/>
            <person name="Kohler A."/>
            <person name="Kuo A."/>
            <person name="Nagy L.G."/>
            <person name="Floudas D."/>
            <person name="Copeland A."/>
            <person name="Barry K.W."/>
            <person name="Cichocki N."/>
            <person name="Veneault-Fourrey C."/>
            <person name="LaButti K."/>
            <person name="Lindquist E.A."/>
            <person name="Lipzen A."/>
            <person name="Lundell T."/>
            <person name="Morin E."/>
            <person name="Murat C."/>
            <person name="Riley R."/>
            <person name="Ohm R."/>
            <person name="Sun H."/>
            <person name="Tunlid A."/>
            <person name="Henrissat B."/>
            <person name="Grigoriev I.V."/>
            <person name="Hibbett D.S."/>
            <person name="Martin F."/>
        </authorList>
    </citation>
    <scope>NUCLEOTIDE SEQUENCE [LARGE SCALE GENOMIC DNA]</scope>
    <source>
        <strain evidence="2">Marx 270</strain>
    </source>
</reference>
<dbReference type="EMBL" id="KN831956">
    <property type="protein sequence ID" value="KIO08793.1"/>
    <property type="molecule type" value="Genomic_DNA"/>
</dbReference>
<keyword evidence="2" id="KW-1185">Reference proteome</keyword>
<dbReference type="HOGENOM" id="CLU_2543465_0_0_1"/>
<evidence type="ECO:0000313" key="2">
    <source>
        <dbReference type="Proteomes" id="UP000054217"/>
    </source>
</evidence>
<name>A0A0C3JI90_PISTI</name>
<protein>
    <submittedName>
        <fullName evidence="1">Uncharacterized protein</fullName>
    </submittedName>
</protein>
<dbReference type="InParanoid" id="A0A0C3JI90"/>
<accession>A0A0C3JI90</accession>
<proteinExistence type="predicted"/>
<reference evidence="1 2" key="1">
    <citation type="submission" date="2014-04" db="EMBL/GenBank/DDBJ databases">
        <authorList>
            <consortium name="DOE Joint Genome Institute"/>
            <person name="Kuo A."/>
            <person name="Kohler A."/>
            <person name="Costa M.D."/>
            <person name="Nagy L.G."/>
            <person name="Floudas D."/>
            <person name="Copeland A."/>
            <person name="Barry K.W."/>
            <person name="Cichocki N."/>
            <person name="Veneault-Fourrey C."/>
            <person name="LaButti K."/>
            <person name="Lindquist E.A."/>
            <person name="Lipzen A."/>
            <person name="Lundell T."/>
            <person name="Morin E."/>
            <person name="Murat C."/>
            <person name="Sun H."/>
            <person name="Tunlid A."/>
            <person name="Henrissat B."/>
            <person name="Grigoriev I.V."/>
            <person name="Hibbett D.S."/>
            <person name="Martin F."/>
            <person name="Nordberg H.P."/>
            <person name="Cantor M.N."/>
            <person name="Hua S.X."/>
        </authorList>
    </citation>
    <scope>NUCLEOTIDE SEQUENCE [LARGE SCALE GENOMIC DNA]</scope>
    <source>
        <strain evidence="1 2">Marx 270</strain>
    </source>
</reference>